<dbReference type="AlphaFoldDB" id="A0AA48LZJ0"/>
<protein>
    <recommendedName>
        <fullName evidence="2">DUF429 domain-containing protein</fullName>
    </recommendedName>
</protein>
<reference evidence="1" key="1">
    <citation type="submission" date="2023-07" db="EMBL/GenBank/DDBJ databases">
        <authorList>
            <person name="Pelsma A.J. K."/>
        </authorList>
    </citation>
    <scope>NUCLEOTIDE SEQUENCE</scope>
</reference>
<dbReference type="InterPro" id="IPR007362">
    <property type="entry name" value="DUF429"/>
</dbReference>
<dbReference type="Pfam" id="PF04250">
    <property type="entry name" value="DUF429"/>
    <property type="match status" value="1"/>
</dbReference>
<sequence length="242" mass="26337">MVYVAGVDGTRDGWAVVIQDGDALTTRKVAVLSDLLNEERPFAIIAVDIPIGLLDAYEVGGRACDRAARQALGRPRGSSVFPAPIRPVLTATTWEEACLCSRNSSANGKALTKQTFAILPKIREVDQLLQSRPELQEVIKEVHPEVCFRELAPKPMAHSKATPSGRDERRQALKGVFPEWHRTEEAGLKQGLKSVDILDAGAACWSARRCAEDGGYCLPRSGFSPPDAALFDSTGLRMAIWV</sequence>
<gene>
    <name evidence="1" type="ORF">AMST5_02150</name>
</gene>
<organism evidence="1">
    <name type="scientific">freshwater sediment metagenome</name>
    <dbReference type="NCBI Taxonomy" id="556182"/>
    <lineage>
        <taxon>unclassified sequences</taxon>
        <taxon>metagenomes</taxon>
        <taxon>ecological metagenomes</taxon>
    </lineage>
</organism>
<dbReference type="EMBL" id="OY288114">
    <property type="protein sequence ID" value="CAJ0869578.1"/>
    <property type="molecule type" value="Genomic_DNA"/>
</dbReference>
<proteinExistence type="predicted"/>
<evidence type="ECO:0000313" key="1">
    <source>
        <dbReference type="EMBL" id="CAJ0869578.1"/>
    </source>
</evidence>
<accession>A0AA48LZJ0</accession>
<evidence type="ECO:0008006" key="2">
    <source>
        <dbReference type="Google" id="ProtNLM"/>
    </source>
</evidence>
<name>A0AA48LZJ0_9ZZZZ</name>